<dbReference type="Proteomes" id="UP000095280">
    <property type="component" value="Unplaced"/>
</dbReference>
<feature type="region of interest" description="Disordered" evidence="1">
    <location>
        <begin position="1"/>
        <end position="33"/>
    </location>
</feature>
<evidence type="ECO:0000313" key="3">
    <source>
        <dbReference type="WBParaSite" id="snap_masked-unitig_35340-processed-gene-0.1-mRNA-1"/>
    </source>
</evidence>
<sequence>SAWTPPSGWTPSSASSEAERRLPTRRARSENRAAIDLMAKNGIVAVTKRQSTGPARPSVDLGSPDFEIRRAAWTSATACRPPALLRFSAGPSAGDNSGPPVDYKERRNTHNRCWSNYEVLRGQYPNAANLGSTMREIHGPKCWLTETRCPWFTKREMADRPGCCQGDQADFHRMARMTISGTGVSSWLEQRQFLQLAVRNLQSFRTYFSSARSSQFRNFMSSNLHELRIHRLKRHRLGPAADCRRAYRNAHPVSQFWSISAAAIYQHSSQSTFAVQFLMDDPQSSVRHRAAWRPGRVLNKLGHDIAVGQVAANGSVWQHMVGHSPYSVAFRQ</sequence>
<reference evidence="3" key="1">
    <citation type="submission" date="2016-11" db="UniProtKB">
        <authorList>
            <consortium name="WormBaseParasite"/>
        </authorList>
    </citation>
    <scope>IDENTIFICATION</scope>
</reference>
<evidence type="ECO:0000313" key="2">
    <source>
        <dbReference type="Proteomes" id="UP000095280"/>
    </source>
</evidence>
<feature type="compositionally biased region" description="Basic and acidic residues" evidence="1">
    <location>
        <begin position="17"/>
        <end position="33"/>
    </location>
</feature>
<protein>
    <submittedName>
        <fullName evidence="3">Pept_C1 domain-containing protein</fullName>
    </submittedName>
</protein>
<organism evidence="2 3">
    <name type="scientific">Macrostomum lignano</name>
    <dbReference type="NCBI Taxonomy" id="282301"/>
    <lineage>
        <taxon>Eukaryota</taxon>
        <taxon>Metazoa</taxon>
        <taxon>Spiralia</taxon>
        <taxon>Lophotrochozoa</taxon>
        <taxon>Platyhelminthes</taxon>
        <taxon>Rhabditophora</taxon>
        <taxon>Macrostomorpha</taxon>
        <taxon>Macrostomida</taxon>
        <taxon>Macrostomidae</taxon>
        <taxon>Macrostomum</taxon>
    </lineage>
</organism>
<dbReference type="WBParaSite" id="snap_masked-unitig_35340-processed-gene-0.1-mRNA-1">
    <property type="protein sequence ID" value="snap_masked-unitig_35340-processed-gene-0.1-mRNA-1"/>
    <property type="gene ID" value="snap_masked-unitig_35340-processed-gene-0.1"/>
</dbReference>
<accession>A0A1I8JQV7</accession>
<keyword evidence="2" id="KW-1185">Reference proteome</keyword>
<dbReference type="AlphaFoldDB" id="A0A1I8JQV7"/>
<name>A0A1I8JQV7_9PLAT</name>
<evidence type="ECO:0000256" key="1">
    <source>
        <dbReference type="SAM" id="MobiDB-lite"/>
    </source>
</evidence>
<proteinExistence type="predicted"/>
<feature type="compositionally biased region" description="Polar residues" evidence="1">
    <location>
        <begin position="1"/>
        <end position="16"/>
    </location>
</feature>